<feature type="region of interest" description="Disordered" evidence="1">
    <location>
        <begin position="158"/>
        <end position="225"/>
    </location>
</feature>
<feature type="region of interest" description="Disordered" evidence="1">
    <location>
        <begin position="38"/>
        <end position="97"/>
    </location>
</feature>
<accession>A0A1J7G9B9</accession>
<proteinExistence type="predicted"/>
<feature type="compositionally biased region" description="Polar residues" evidence="1">
    <location>
        <begin position="39"/>
        <end position="69"/>
    </location>
</feature>
<reference evidence="2 4" key="1">
    <citation type="journal article" date="2017" name="Plant Biotechnol. J.">
        <title>A comprehensive draft genome sequence for lupin (Lupinus angustifolius), an emerging health food: insights into plant-microbe interactions and legume evolution.</title>
        <authorList>
            <person name="Hane J.K."/>
            <person name="Ming Y."/>
            <person name="Kamphuis L.G."/>
            <person name="Nelson M.N."/>
            <person name="Garg G."/>
            <person name="Atkins C.A."/>
            <person name="Bayer P.E."/>
            <person name="Bravo A."/>
            <person name="Bringans S."/>
            <person name="Cannon S."/>
            <person name="Edwards D."/>
            <person name="Foley R."/>
            <person name="Gao L.L."/>
            <person name="Harrison M.J."/>
            <person name="Huang W."/>
            <person name="Hurgobin B."/>
            <person name="Li S."/>
            <person name="Liu C.W."/>
            <person name="McGrath A."/>
            <person name="Morahan G."/>
            <person name="Murray J."/>
            <person name="Weller J."/>
            <person name="Jian J."/>
            <person name="Singh K.B."/>
        </authorList>
    </citation>
    <scope>NUCLEOTIDE SEQUENCE [LARGE SCALE GENOMIC DNA]</scope>
    <source>
        <strain evidence="4">cv. Tanjil</strain>
        <tissue evidence="2">Whole plant</tissue>
    </source>
</reference>
<dbReference type="EMBL" id="KV862461">
    <property type="protein sequence ID" value="OIV89071.1"/>
    <property type="molecule type" value="Genomic_DNA"/>
</dbReference>
<name>A0A1J7G9B9_LUPAN</name>
<gene>
    <name evidence="3" type="ORF">TanjilG_00508</name>
    <name evidence="2" type="ORF">TanjilG_28625</name>
</gene>
<evidence type="ECO:0000313" key="2">
    <source>
        <dbReference type="EMBL" id="OIV89071.1"/>
    </source>
</evidence>
<evidence type="ECO:0000313" key="4">
    <source>
        <dbReference type="Proteomes" id="UP000188354"/>
    </source>
</evidence>
<dbReference type="EMBL" id="CM007375">
    <property type="protein sequence ID" value="OIV96926.1"/>
    <property type="molecule type" value="Genomic_DNA"/>
</dbReference>
<dbReference type="Gramene" id="OIV89071">
    <property type="protein sequence ID" value="OIV89071"/>
    <property type="gene ID" value="TanjilG_28625"/>
</dbReference>
<evidence type="ECO:0000256" key="1">
    <source>
        <dbReference type="SAM" id="MobiDB-lite"/>
    </source>
</evidence>
<sequence>MSSIRVLDELYESMKHDKKIIKVSPNWLDRLRAKKGIPTGSSPDLGTFLLSQANSNPQIPHFPENSQNLPLRRRPRKQARPTKRVLGFPHPSTSSTSTVVDPVAAVDHIPPIAPAALVAPVDLVAHAEGDHQEEGDPPVPVVENPPPRFRVNMIQAIFRPRQEEEEEEEEEEDFNDEEEESNITDLDGFNSARVEYHQNQLDEESDSSVGDDDNSDTSGASVIVG</sequence>
<organism evidence="2 4">
    <name type="scientific">Lupinus angustifolius</name>
    <name type="common">Narrow-leaved blue lupine</name>
    <dbReference type="NCBI Taxonomy" id="3871"/>
    <lineage>
        <taxon>Eukaryota</taxon>
        <taxon>Viridiplantae</taxon>
        <taxon>Streptophyta</taxon>
        <taxon>Embryophyta</taxon>
        <taxon>Tracheophyta</taxon>
        <taxon>Spermatophyta</taxon>
        <taxon>Magnoliopsida</taxon>
        <taxon>eudicotyledons</taxon>
        <taxon>Gunneridae</taxon>
        <taxon>Pentapetalae</taxon>
        <taxon>rosids</taxon>
        <taxon>fabids</taxon>
        <taxon>Fabales</taxon>
        <taxon>Fabaceae</taxon>
        <taxon>Papilionoideae</taxon>
        <taxon>50 kb inversion clade</taxon>
        <taxon>genistoids sensu lato</taxon>
        <taxon>core genistoids</taxon>
        <taxon>Genisteae</taxon>
        <taxon>Lupinus</taxon>
    </lineage>
</organism>
<dbReference type="Gramene" id="OIV96926">
    <property type="protein sequence ID" value="OIV96926"/>
    <property type="gene ID" value="TanjilG_00508"/>
</dbReference>
<dbReference type="Proteomes" id="UP000188354">
    <property type="component" value="Chromosome LG15"/>
</dbReference>
<protein>
    <submittedName>
        <fullName evidence="2">Uncharacterized protein</fullName>
    </submittedName>
</protein>
<dbReference type="AlphaFoldDB" id="A0A1J7G9B9"/>
<feature type="compositionally biased region" description="Acidic residues" evidence="1">
    <location>
        <begin position="201"/>
        <end position="215"/>
    </location>
</feature>
<keyword evidence="4" id="KW-1185">Reference proteome</keyword>
<evidence type="ECO:0000313" key="3">
    <source>
        <dbReference type="EMBL" id="OIV96926.1"/>
    </source>
</evidence>
<feature type="compositionally biased region" description="Basic residues" evidence="1">
    <location>
        <begin position="71"/>
        <end position="83"/>
    </location>
</feature>
<feature type="compositionally biased region" description="Acidic residues" evidence="1">
    <location>
        <begin position="163"/>
        <end position="182"/>
    </location>
</feature>